<sequence>MSGPELAAGDSAENETVTEASHQAHGDEAMEQRLVSRMDTQSECASELETKKDDTSNQNSKKVLVMITITFFFFFVELTVGFMNRSIALLADSYHMLSDVMALVIAFVCLRISRRKSKRNGFGWVRAEVLGALVNGVFLLAMCFTISLESIGRLIHPRRISHPLQVLIVGCIGLLINVIGIGLFHGGHGHTHGGGGGHGHSHGEKSHKKNTHEDSCDKNSNVKHEHDHDDLDIDSDSDAAIANRPGRSRSRIGQDCSHNHLALKLVNLDENAEFEEFTDSEAAKRKQKQADAQNLNMRGVFLHILSDAIGSVFVIITASLALFFPNALGRLNDYLDPALSLTLVTLICFSAYALVRETAGIILRRTPAFLDFDDINADIMKIRGVAAVRSTCAWTLVGNRHLATAEIEFCTPAAFDAAAPKIRKVFHRHGIHSLTMQPIFSSINCAAEVQPNLQANHTLDAIKEDVSDNLDTVGSELCPLVLQYYRLSKKFSNVSVFQPLLERTQR</sequence>
<evidence type="ECO:0000256" key="7">
    <source>
        <dbReference type="SAM" id="MobiDB-lite"/>
    </source>
</evidence>
<feature type="compositionally biased region" description="Basic and acidic residues" evidence="7">
    <location>
        <begin position="211"/>
        <end position="229"/>
    </location>
</feature>
<feature type="transmembrane region" description="Helical" evidence="8">
    <location>
        <begin position="160"/>
        <end position="184"/>
    </location>
</feature>
<feature type="region of interest" description="Disordered" evidence="7">
    <location>
        <begin position="1"/>
        <end position="29"/>
    </location>
</feature>
<name>A0A016W415_9BILA</name>
<organism evidence="10 11">
    <name type="scientific">Ancylostoma ceylanicum</name>
    <dbReference type="NCBI Taxonomy" id="53326"/>
    <lineage>
        <taxon>Eukaryota</taxon>
        <taxon>Metazoa</taxon>
        <taxon>Ecdysozoa</taxon>
        <taxon>Nematoda</taxon>
        <taxon>Chromadorea</taxon>
        <taxon>Rhabditida</taxon>
        <taxon>Rhabditina</taxon>
        <taxon>Rhabditomorpha</taxon>
        <taxon>Strongyloidea</taxon>
        <taxon>Ancylostomatidae</taxon>
        <taxon>Ancylostomatinae</taxon>
        <taxon>Ancylostoma</taxon>
    </lineage>
</organism>
<feature type="transmembrane region" description="Helical" evidence="8">
    <location>
        <begin position="94"/>
        <end position="112"/>
    </location>
</feature>
<evidence type="ECO:0000256" key="8">
    <source>
        <dbReference type="SAM" id="Phobius"/>
    </source>
</evidence>
<comment type="caution">
    <text evidence="10">The sequence shown here is derived from an EMBL/GenBank/DDBJ whole genome shotgun (WGS) entry which is preliminary data.</text>
</comment>
<evidence type="ECO:0000256" key="6">
    <source>
        <dbReference type="ARBA" id="ARBA00023136"/>
    </source>
</evidence>
<dbReference type="PANTHER" id="PTHR45820">
    <property type="entry name" value="FI23527P1"/>
    <property type="match status" value="1"/>
</dbReference>
<dbReference type="InterPro" id="IPR058533">
    <property type="entry name" value="Cation_efflux_TM"/>
</dbReference>
<dbReference type="GO" id="GO:0016020">
    <property type="term" value="C:membrane"/>
    <property type="evidence" value="ECO:0007669"/>
    <property type="project" value="UniProtKB-SubCell"/>
</dbReference>
<evidence type="ECO:0000256" key="2">
    <source>
        <dbReference type="ARBA" id="ARBA00008873"/>
    </source>
</evidence>
<feature type="transmembrane region" description="Helical" evidence="8">
    <location>
        <begin position="337"/>
        <end position="355"/>
    </location>
</feature>
<dbReference type="OrthoDB" id="29444at2759"/>
<evidence type="ECO:0000256" key="3">
    <source>
        <dbReference type="ARBA" id="ARBA00022692"/>
    </source>
</evidence>
<evidence type="ECO:0000259" key="9">
    <source>
        <dbReference type="Pfam" id="PF01545"/>
    </source>
</evidence>
<dbReference type="Proteomes" id="UP000024635">
    <property type="component" value="Unassembled WGS sequence"/>
</dbReference>
<evidence type="ECO:0000256" key="1">
    <source>
        <dbReference type="ARBA" id="ARBA00004141"/>
    </source>
</evidence>
<evidence type="ECO:0000256" key="5">
    <source>
        <dbReference type="ARBA" id="ARBA00022989"/>
    </source>
</evidence>
<evidence type="ECO:0000313" key="10">
    <source>
        <dbReference type="EMBL" id="EYC34544.1"/>
    </source>
</evidence>
<accession>A0A016W415</accession>
<gene>
    <name evidence="10" type="primary">Acey_s0001.g462</name>
    <name evidence="10" type="synonym">Acey-cdf-1</name>
    <name evidence="10" type="ORF">Y032_0001g462</name>
</gene>
<keyword evidence="4" id="KW-0862">Zinc</keyword>
<proteinExistence type="inferred from homology"/>
<dbReference type="STRING" id="53326.A0A016W415"/>
<feature type="domain" description="Cation efflux protein transmembrane" evidence="9">
    <location>
        <begin position="63"/>
        <end position="363"/>
    </location>
</feature>
<dbReference type="EMBL" id="JARK01001337">
    <property type="protein sequence ID" value="EYC34544.1"/>
    <property type="molecule type" value="Genomic_DNA"/>
</dbReference>
<dbReference type="AlphaFoldDB" id="A0A016W415"/>
<dbReference type="GO" id="GO:0006882">
    <property type="term" value="P:intracellular zinc ion homeostasis"/>
    <property type="evidence" value="ECO:0007669"/>
    <property type="project" value="TreeGrafter"/>
</dbReference>
<feature type="transmembrane region" description="Helical" evidence="8">
    <location>
        <begin position="63"/>
        <end position="82"/>
    </location>
</feature>
<feature type="transmembrane region" description="Helical" evidence="8">
    <location>
        <begin position="124"/>
        <end position="148"/>
    </location>
</feature>
<dbReference type="PANTHER" id="PTHR45820:SF4">
    <property type="entry name" value="ZINC TRANSPORTER 63C, ISOFORM F"/>
    <property type="match status" value="1"/>
</dbReference>
<dbReference type="InterPro" id="IPR002524">
    <property type="entry name" value="Cation_efflux"/>
</dbReference>
<dbReference type="Gene3D" id="1.20.1510.10">
    <property type="entry name" value="Cation efflux protein transmembrane domain"/>
    <property type="match status" value="1"/>
</dbReference>
<comment type="similarity">
    <text evidence="2">Belongs to the cation diffusion facilitator (CDF) transporter (TC 2.A.4) family. SLC30A subfamily.</text>
</comment>
<comment type="subcellular location">
    <subcellularLocation>
        <location evidence="1">Membrane</location>
        <topology evidence="1">Multi-pass membrane protein</topology>
    </subcellularLocation>
</comment>
<reference evidence="11" key="1">
    <citation type="journal article" date="2015" name="Nat. Genet.">
        <title>The genome and transcriptome of the zoonotic hookworm Ancylostoma ceylanicum identify infection-specific gene families.</title>
        <authorList>
            <person name="Schwarz E.M."/>
            <person name="Hu Y."/>
            <person name="Antoshechkin I."/>
            <person name="Miller M.M."/>
            <person name="Sternberg P.W."/>
            <person name="Aroian R.V."/>
        </authorList>
    </citation>
    <scope>NUCLEOTIDE SEQUENCE</scope>
    <source>
        <strain evidence="11">HY135</strain>
    </source>
</reference>
<dbReference type="GO" id="GO:0010312">
    <property type="term" value="P:detoxification of zinc ion"/>
    <property type="evidence" value="ECO:0007669"/>
    <property type="project" value="TreeGrafter"/>
</dbReference>
<protein>
    <recommendedName>
        <fullName evidence="9">Cation efflux protein transmembrane domain-containing protein</fullName>
    </recommendedName>
</protein>
<keyword evidence="5 8" id="KW-1133">Transmembrane helix</keyword>
<dbReference type="InterPro" id="IPR027469">
    <property type="entry name" value="Cation_efflux_TMD_sf"/>
</dbReference>
<feature type="transmembrane region" description="Helical" evidence="8">
    <location>
        <begin position="300"/>
        <end position="325"/>
    </location>
</feature>
<evidence type="ECO:0000256" key="4">
    <source>
        <dbReference type="ARBA" id="ARBA00022833"/>
    </source>
</evidence>
<keyword evidence="3 8" id="KW-0812">Transmembrane</keyword>
<evidence type="ECO:0000313" key="11">
    <source>
        <dbReference type="Proteomes" id="UP000024635"/>
    </source>
</evidence>
<dbReference type="Pfam" id="PF01545">
    <property type="entry name" value="Cation_efflux"/>
    <property type="match status" value="1"/>
</dbReference>
<keyword evidence="11" id="KW-1185">Reference proteome</keyword>
<dbReference type="GO" id="GO:0005385">
    <property type="term" value="F:zinc ion transmembrane transporter activity"/>
    <property type="evidence" value="ECO:0007669"/>
    <property type="project" value="TreeGrafter"/>
</dbReference>
<dbReference type="NCBIfam" id="TIGR01297">
    <property type="entry name" value="CDF"/>
    <property type="match status" value="1"/>
</dbReference>
<feature type="region of interest" description="Disordered" evidence="7">
    <location>
        <begin position="191"/>
        <end position="253"/>
    </location>
</feature>
<keyword evidence="6 8" id="KW-0472">Membrane</keyword>
<dbReference type="SUPFAM" id="SSF161111">
    <property type="entry name" value="Cation efflux protein transmembrane domain-like"/>
    <property type="match status" value="1"/>
</dbReference>